<dbReference type="AlphaFoldDB" id="A0A0K2VL11"/>
<organism evidence="1">
    <name type="scientific">Lepeophtheirus salmonis</name>
    <name type="common">Salmon louse</name>
    <name type="synonym">Caligus salmonis</name>
    <dbReference type="NCBI Taxonomy" id="72036"/>
    <lineage>
        <taxon>Eukaryota</taxon>
        <taxon>Metazoa</taxon>
        <taxon>Ecdysozoa</taxon>
        <taxon>Arthropoda</taxon>
        <taxon>Crustacea</taxon>
        <taxon>Multicrustacea</taxon>
        <taxon>Hexanauplia</taxon>
        <taxon>Copepoda</taxon>
        <taxon>Siphonostomatoida</taxon>
        <taxon>Caligidae</taxon>
        <taxon>Lepeophtheirus</taxon>
    </lineage>
</organism>
<dbReference type="OrthoDB" id="5565075at2759"/>
<evidence type="ECO:0000313" key="1">
    <source>
        <dbReference type="EMBL" id="CDW51005.1"/>
    </source>
</evidence>
<dbReference type="InterPro" id="IPR043504">
    <property type="entry name" value="Peptidase_S1_PA_chymotrypsin"/>
</dbReference>
<proteinExistence type="predicted"/>
<dbReference type="SUPFAM" id="SSF50494">
    <property type="entry name" value="Trypsin-like serine proteases"/>
    <property type="match status" value="1"/>
</dbReference>
<sequence length="67" mass="7352">MPRRPLSLEVSEGKYMQIGVTNFGGGRTCVSITPVGLARVSGFLEWIESTIGIKVDSELCSIKIYFL</sequence>
<name>A0A0K2VL11_LEPSM</name>
<gene>
    <name evidence="1" type="primary">Dsec\GM14742</name>
</gene>
<dbReference type="Gene3D" id="2.40.10.10">
    <property type="entry name" value="Trypsin-like serine proteases"/>
    <property type="match status" value="1"/>
</dbReference>
<evidence type="ECO:0008006" key="2">
    <source>
        <dbReference type="Google" id="ProtNLM"/>
    </source>
</evidence>
<dbReference type="InterPro" id="IPR009003">
    <property type="entry name" value="Peptidase_S1_PA"/>
</dbReference>
<dbReference type="EMBL" id="HACA01033644">
    <property type="protein sequence ID" value="CDW51005.1"/>
    <property type="molecule type" value="Transcribed_RNA"/>
</dbReference>
<protein>
    <recommendedName>
        <fullName evidence="2">Peptidase S1 domain-containing protein</fullName>
    </recommendedName>
</protein>
<accession>A0A0K2VL11</accession>
<reference evidence="1" key="1">
    <citation type="submission" date="2014-05" db="EMBL/GenBank/DDBJ databases">
        <authorList>
            <person name="Chronopoulou M."/>
        </authorList>
    </citation>
    <scope>NUCLEOTIDE SEQUENCE</scope>
    <source>
        <tissue evidence="1">Whole organism</tissue>
    </source>
</reference>